<feature type="chain" id="PRO_5029007678" evidence="7">
    <location>
        <begin position="22"/>
        <end position="590"/>
    </location>
</feature>
<keyword evidence="10" id="KW-1185">Reference proteome</keyword>
<evidence type="ECO:0000256" key="1">
    <source>
        <dbReference type="ARBA" id="ARBA00001973"/>
    </source>
</evidence>
<accession>A0A7D8UMJ8</accession>
<dbReference type="PANTHER" id="PTHR33353">
    <property type="entry name" value="PUTATIVE (AFU_ORTHOLOGUE AFUA_1G12560)-RELATED"/>
    <property type="match status" value="1"/>
</dbReference>
<proteinExistence type="predicted"/>
<organism evidence="9 10">
    <name type="scientific">Lachnellula cervina</name>
    <dbReference type="NCBI Taxonomy" id="1316786"/>
    <lineage>
        <taxon>Eukaryota</taxon>
        <taxon>Fungi</taxon>
        <taxon>Dikarya</taxon>
        <taxon>Ascomycota</taxon>
        <taxon>Pezizomycotina</taxon>
        <taxon>Leotiomycetes</taxon>
        <taxon>Helotiales</taxon>
        <taxon>Lachnaceae</taxon>
        <taxon>Lachnellula</taxon>
    </lineage>
</organism>
<dbReference type="Pfam" id="PF03443">
    <property type="entry name" value="AA9"/>
    <property type="match status" value="1"/>
</dbReference>
<dbReference type="OrthoDB" id="4849160at2759"/>
<evidence type="ECO:0000256" key="6">
    <source>
        <dbReference type="SAM" id="MobiDB-lite"/>
    </source>
</evidence>
<feature type="domain" description="Auxiliary Activity family 9 catalytic" evidence="8">
    <location>
        <begin position="22"/>
        <end position="240"/>
    </location>
</feature>
<dbReference type="EMBL" id="QGMG01001096">
    <property type="protein sequence ID" value="TVY50541.1"/>
    <property type="molecule type" value="Genomic_DNA"/>
</dbReference>
<comment type="caution">
    <text evidence="9">The sequence shown here is derived from an EMBL/GenBank/DDBJ whole genome shotgun (WGS) entry which is preliminary data.</text>
</comment>
<keyword evidence="7" id="KW-0732">Signal</keyword>
<feature type="compositionally biased region" description="Low complexity" evidence="6">
    <location>
        <begin position="362"/>
        <end position="404"/>
    </location>
</feature>
<evidence type="ECO:0000313" key="10">
    <source>
        <dbReference type="Proteomes" id="UP000481288"/>
    </source>
</evidence>
<dbReference type="CDD" id="cd21175">
    <property type="entry name" value="LPMO_AA9"/>
    <property type="match status" value="1"/>
</dbReference>
<comment type="cofactor">
    <cofactor evidence="1">
        <name>Cu(2+)</name>
        <dbReference type="ChEBI" id="CHEBI:29036"/>
    </cofactor>
</comment>
<evidence type="ECO:0000259" key="8">
    <source>
        <dbReference type="Pfam" id="PF03443"/>
    </source>
</evidence>
<comment type="subcellular location">
    <subcellularLocation>
        <location evidence="2">Secreted</location>
    </subcellularLocation>
</comment>
<feature type="region of interest" description="Disordered" evidence="6">
    <location>
        <begin position="362"/>
        <end position="405"/>
    </location>
</feature>
<gene>
    <name evidence="9" type="primary">cel61a_0</name>
    <name evidence="9" type="ORF">LCER1_G007735</name>
</gene>
<evidence type="ECO:0000256" key="7">
    <source>
        <dbReference type="SAM" id="SignalP"/>
    </source>
</evidence>
<dbReference type="InterPro" id="IPR049892">
    <property type="entry name" value="AA9"/>
</dbReference>
<feature type="compositionally biased region" description="Basic and acidic residues" evidence="6">
    <location>
        <begin position="522"/>
        <end position="531"/>
    </location>
</feature>
<feature type="signal peptide" evidence="7">
    <location>
        <begin position="1"/>
        <end position="21"/>
    </location>
</feature>
<sequence length="590" mass="59444">MSFSKISAISGALAFVSRVAAHGTVTGIVADGVYYDGYHASNQYLAVQPAVVGWSTPEDQSNGFIDPNNYTTPEIICHLGATNAQTSATVKAGGSVELQWSAWPSSHHGPVIARLDYLANCGGDCKTVDKTTLEFFKIDGVGLISDTTIPGNWATDTLIANNNSWTVSIPTDIAPGNYVLRHEIIALHSAGDADGAQNYPQCVNLEVTGSGTATPSGTLGTSLYTPSDAGISINIYQSLSTYVVPGPTLYSGAISASQTAAASATSVATASSSTGAVTSSASVAVSSSAAGGATLVASSPSSGITSKPVASGALYPNGTVTVSKSKSACKSKSKSKASGAVTVSSRTPVAQVASSSAVATSSAISTTSPTHSVPTSASVPAASPSARASASSPSSPTSSDATVPEGTTLNNLLSWVSSFYSTHKDTDYNGNTVARRAHARDIVRRQEGDKFSGSAINILPTGGFPHGSGAPHGTGAGFALPTGFPGRIAEFAAQGTGAPHHHHSHGTGSGFPKPTGVLPRAEPQESGRPHFPEGTGFPRPTGVFPTGGAHESGRPHFPHPQGTGFAQPSGAIPTGGAFPSSSHFAAPRAQ</sequence>
<evidence type="ECO:0000313" key="9">
    <source>
        <dbReference type="EMBL" id="TVY50541.1"/>
    </source>
</evidence>
<evidence type="ECO:0000256" key="5">
    <source>
        <dbReference type="ARBA" id="ARBA00023180"/>
    </source>
</evidence>
<name>A0A7D8UMJ8_9HELO</name>
<keyword evidence="3" id="KW-0964">Secreted</keyword>
<dbReference type="InterPro" id="IPR005103">
    <property type="entry name" value="AA9_LPMO"/>
</dbReference>
<evidence type="ECO:0000256" key="4">
    <source>
        <dbReference type="ARBA" id="ARBA00023157"/>
    </source>
</evidence>
<dbReference type="GO" id="GO:0005576">
    <property type="term" value="C:extracellular region"/>
    <property type="evidence" value="ECO:0007669"/>
    <property type="project" value="UniProtKB-SubCell"/>
</dbReference>
<dbReference type="AlphaFoldDB" id="A0A7D8UMJ8"/>
<evidence type="ECO:0000256" key="2">
    <source>
        <dbReference type="ARBA" id="ARBA00004613"/>
    </source>
</evidence>
<evidence type="ECO:0000256" key="3">
    <source>
        <dbReference type="ARBA" id="ARBA00022525"/>
    </source>
</evidence>
<protein>
    <submittedName>
        <fullName evidence="9">Endoglucanase-4</fullName>
    </submittedName>
</protein>
<dbReference type="Proteomes" id="UP000481288">
    <property type="component" value="Unassembled WGS sequence"/>
</dbReference>
<dbReference type="PANTHER" id="PTHR33353:SF34">
    <property type="entry name" value="ENDO-BETA-1,4-GLUCANASE D"/>
    <property type="match status" value="1"/>
</dbReference>
<reference evidence="9 10" key="1">
    <citation type="submission" date="2018-05" db="EMBL/GenBank/DDBJ databases">
        <title>Whole genome sequencing for identification of molecular markers to develop diagnostic detection tools for the regulated plant pathogen Lachnellula willkommii.</title>
        <authorList>
            <person name="Giroux E."/>
            <person name="Bilodeau G."/>
        </authorList>
    </citation>
    <scope>NUCLEOTIDE SEQUENCE [LARGE SCALE GENOMIC DNA]</scope>
    <source>
        <strain evidence="9 10">CBS 625.97</strain>
    </source>
</reference>
<feature type="region of interest" description="Disordered" evidence="6">
    <location>
        <begin position="494"/>
        <end position="590"/>
    </location>
</feature>
<keyword evidence="4" id="KW-1015">Disulfide bond</keyword>
<dbReference type="Gene3D" id="2.70.50.70">
    <property type="match status" value="1"/>
</dbReference>
<keyword evidence="5" id="KW-0325">Glycoprotein</keyword>